<feature type="region of interest" description="Disordered" evidence="5">
    <location>
        <begin position="111"/>
        <end position="130"/>
    </location>
</feature>
<evidence type="ECO:0000256" key="1">
    <source>
        <dbReference type="ARBA" id="ARBA00001974"/>
    </source>
</evidence>
<dbReference type="PROSITE" id="PS00624">
    <property type="entry name" value="GMC_OXRED_2"/>
    <property type="match status" value="1"/>
</dbReference>
<dbReference type="GO" id="GO:0016614">
    <property type="term" value="F:oxidoreductase activity, acting on CH-OH group of donors"/>
    <property type="evidence" value="ECO:0007669"/>
    <property type="project" value="InterPro"/>
</dbReference>
<feature type="compositionally biased region" description="Polar residues" evidence="5">
    <location>
        <begin position="331"/>
        <end position="341"/>
    </location>
</feature>
<evidence type="ECO:0000256" key="3">
    <source>
        <dbReference type="ARBA" id="ARBA00022630"/>
    </source>
</evidence>
<keyword evidence="4" id="KW-0274">FAD</keyword>
<comment type="similarity">
    <text evidence="2">Belongs to the GMC oxidoreductase family.</text>
</comment>
<dbReference type="PANTHER" id="PTHR11552">
    <property type="entry name" value="GLUCOSE-METHANOL-CHOLINE GMC OXIDOREDUCTASE"/>
    <property type="match status" value="1"/>
</dbReference>
<dbReference type="Pfam" id="PF00732">
    <property type="entry name" value="GMC_oxred_N"/>
    <property type="match status" value="1"/>
</dbReference>
<dbReference type="GO" id="GO:0050660">
    <property type="term" value="F:flavin adenine dinucleotide binding"/>
    <property type="evidence" value="ECO:0007669"/>
    <property type="project" value="InterPro"/>
</dbReference>
<dbReference type="InterPro" id="IPR012132">
    <property type="entry name" value="GMC_OxRdtase"/>
</dbReference>
<dbReference type="Pfam" id="PF05199">
    <property type="entry name" value="GMC_oxred_C"/>
    <property type="match status" value="1"/>
</dbReference>
<gene>
    <name evidence="7" type="ORF">SEMRO_125_G060170.1</name>
</gene>
<evidence type="ECO:0000313" key="7">
    <source>
        <dbReference type="EMBL" id="CAB9502024.1"/>
    </source>
</evidence>
<dbReference type="AlphaFoldDB" id="A0A9N8DLR3"/>
<dbReference type="InterPro" id="IPR036188">
    <property type="entry name" value="FAD/NAD-bd_sf"/>
</dbReference>
<accession>A0A9N8DLR3</accession>
<evidence type="ECO:0000259" key="6">
    <source>
        <dbReference type="PROSITE" id="PS00624"/>
    </source>
</evidence>
<feature type="region of interest" description="Disordered" evidence="5">
    <location>
        <begin position="178"/>
        <end position="199"/>
    </location>
</feature>
<comment type="cofactor">
    <cofactor evidence="1">
        <name>FAD</name>
        <dbReference type="ChEBI" id="CHEBI:57692"/>
    </cofactor>
</comment>
<comment type="caution">
    <text evidence="7">The sequence shown here is derived from an EMBL/GenBank/DDBJ whole genome shotgun (WGS) entry which is preliminary data.</text>
</comment>
<protein>
    <submittedName>
        <fullName evidence="7">Oxygen-dependent choline dehydrogenase</fullName>
    </submittedName>
</protein>
<feature type="region of interest" description="Disordered" evidence="5">
    <location>
        <begin position="597"/>
        <end position="616"/>
    </location>
</feature>
<dbReference type="InterPro" id="IPR000172">
    <property type="entry name" value="GMC_OxRdtase_N"/>
</dbReference>
<evidence type="ECO:0000313" key="8">
    <source>
        <dbReference type="Proteomes" id="UP001153069"/>
    </source>
</evidence>
<feature type="domain" description="Glucose-methanol-choline oxidoreductase N-terminal" evidence="6">
    <location>
        <begin position="524"/>
        <end position="538"/>
    </location>
</feature>
<keyword evidence="8" id="KW-1185">Reference proteome</keyword>
<feature type="compositionally biased region" description="Low complexity" evidence="5">
    <location>
        <begin position="720"/>
        <end position="730"/>
    </location>
</feature>
<feature type="region of interest" description="Disordered" evidence="5">
    <location>
        <begin position="709"/>
        <end position="730"/>
    </location>
</feature>
<dbReference type="SUPFAM" id="SSF51905">
    <property type="entry name" value="FAD/NAD(P)-binding domain"/>
    <property type="match status" value="1"/>
</dbReference>
<evidence type="ECO:0000256" key="2">
    <source>
        <dbReference type="ARBA" id="ARBA00010790"/>
    </source>
</evidence>
<dbReference type="OrthoDB" id="269227at2759"/>
<sequence>MAPHRESNFSLSQSGSYGSITSSLAKIENEKKKLPPTTGSPDQDQLRLLEAYQDKDLDPSMSQHQQTGGNENNSRSQWRQMAICLLCGLLGGLLLSSACFSGELSRNTVRSNQSSSAASSPHPSKDQDQVSDDLDRFEYIVVGGGPAGILAASRLAREIPTARVALLESGTTSQTSVLASLSKQQAKKRRKQRAESEAETTATIINVEGTTEGLTVGEASSSAGLVGGALDKFDCPLMWSAVAGTERRIQQTFQLQPDPKTSTYWPVPGVLLARGLGGCGLHNAMIYVRSLPSCFEKWNLTNWDFYEHMLPVYKALETFVPFSQLPSTLVSNNQTGTSTTRGDWLEHRGRNGPIRTSTAGPQLDKVGEYFIESALASGLPWAGANHTGGGAGSFNHIGEDDRIGVGYYEFNIRNGVRHSVANAMLGIRGSTPTWKFPPQEASAESSKQQYTTINDDGIPSNLLVLIGYTVTELMWDKSTMNGIEKPRARGVSFVNHANGKQGNILLRQSTGTKGPLPQVILAAGSIMTPQVLWNSGIGDGGSVANLTGVGKNLMDHPVLGMAYQLNPEITQDATPLYAVADEMEDYALAVQVLNSLDDQTQPDNNHPGGSGYHHNHDREELESKLGTFGTPGFSVGAFLRSPWAEKESRPGASAPPDIQLTVFPRVIEPHQPNGKVIVDTNLLQSKAMLVTVALLQPDARYEVKPGNMKSLRSASHPVDQTASNNTSQATATSKDAIASAFANALQYPLPSIVLPKGKKEYLTNKDVERLAWGMRQAHRIMTSHPMSNFTKTQIYPGPSVMDVEGAEETLHQYIRANQLANSHWVGTAKMGNDDDPLAVLDESLRVRLVDGLRVFDAAAIPYVPNGNTHSTVCAVASRGVDLILAERKAAER</sequence>
<proteinExistence type="inferred from homology"/>
<name>A0A9N8DLR3_9STRA</name>
<keyword evidence="3" id="KW-0285">Flavoprotein</keyword>
<dbReference type="EMBL" id="CAICTM010000124">
    <property type="protein sequence ID" value="CAB9502024.1"/>
    <property type="molecule type" value="Genomic_DNA"/>
</dbReference>
<dbReference type="SUPFAM" id="SSF54373">
    <property type="entry name" value="FAD-linked reductases, C-terminal domain"/>
    <property type="match status" value="1"/>
</dbReference>
<dbReference type="Proteomes" id="UP001153069">
    <property type="component" value="Unassembled WGS sequence"/>
</dbReference>
<organism evidence="7 8">
    <name type="scientific">Seminavis robusta</name>
    <dbReference type="NCBI Taxonomy" id="568900"/>
    <lineage>
        <taxon>Eukaryota</taxon>
        <taxon>Sar</taxon>
        <taxon>Stramenopiles</taxon>
        <taxon>Ochrophyta</taxon>
        <taxon>Bacillariophyta</taxon>
        <taxon>Bacillariophyceae</taxon>
        <taxon>Bacillariophycidae</taxon>
        <taxon>Naviculales</taxon>
        <taxon>Naviculaceae</taxon>
        <taxon>Seminavis</taxon>
    </lineage>
</organism>
<reference evidence="7" key="1">
    <citation type="submission" date="2020-06" db="EMBL/GenBank/DDBJ databases">
        <authorList>
            <consortium name="Plant Systems Biology data submission"/>
        </authorList>
    </citation>
    <scope>NUCLEOTIDE SEQUENCE</scope>
    <source>
        <strain evidence="7">D6</strain>
    </source>
</reference>
<dbReference type="Gene3D" id="3.50.50.60">
    <property type="entry name" value="FAD/NAD(P)-binding domain"/>
    <property type="match status" value="2"/>
</dbReference>
<feature type="region of interest" description="Disordered" evidence="5">
    <location>
        <begin position="331"/>
        <end position="358"/>
    </location>
</feature>
<evidence type="ECO:0000256" key="5">
    <source>
        <dbReference type="SAM" id="MobiDB-lite"/>
    </source>
</evidence>
<evidence type="ECO:0000256" key="4">
    <source>
        <dbReference type="ARBA" id="ARBA00022827"/>
    </source>
</evidence>
<dbReference type="InterPro" id="IPR007867">
    <property type="entry name" value="GMC_OxRtase_C"/>
</dbReference>
<dbReference type="PANTHER" id="PTHR11552:SF147">
    <property type="entry name" value="CHOLINE DEHYDROGENASE, MITOCHONDRIAL"/>
    <property type="match status" value="1"/>
</dbReference>